<organism evidence="1 2">
    <name type="scientific">Trichonephila clavipes</name>
    <name type="common">Golden silk orbweaver</name>
    <name type="synonym">Nephila clavipes</name>
    <dbReference type="NCBI Taxonomy" id="2585209"/>
    <lineage>
        <taxon>Eukaryota</taxon>
        <taxon>Metazoa</taxon>
        <taxon>Ecdysozoa</taxon>
        <taxon>Arthropoda</taxon>
        <taxon>Chelicerata</taxon>
        <taxon>Arachnida</taxon>
        <taxon>Araneae</taxon>
        <taxon>Araneomorphae</taxon>
        <taxon>Entelegynae</taxon>
        <taxon>Araneoidea</taxon>
        <taxon>Nephilidae</taxon>
        <taxon>Trichonephila</taxon>
    </lineage>
</organism>
<sequence>MFLFEGKKFYGDLRNVKACVRQIYYQKRKLLSSINVSEKAGHVSKSKNALEVHRLPAPLKTSKRFLRW</sequence>
<gene>
    <name evidence="1" type="ORF">TNCV_556631</name>
</gene>
<dbReference type="AlphaFoldDB" id="A0A8X6V7C9"/>
<reference evidence="1" key="1">
    <citation type="submission" date="2020-08" db="EMBL/GenBank/DDBJ databases">
        <title>Multicomponent nature underlies the extraordinary mechanical properties of spider dragline silk.</title>
        <authorList>
            <person name="Kono N."/>
            <person name="Nakamura H."/>
            <person name="Mori M."/>
            <person name="Yoshida Y."/>
            <person name="Ohtoshi R."/>
            <person name="Malay A.D."/>
            <person name="Moran D.A.P."/>
            <person name="Tomita M."/>
            <person name="Numata K."/>
            <person name="Arakawa K."/>
        </authorList>
    </citation>
    <scope>NUCLEOTIDE SEQUENCE</scope>
</reference>
<accession>A0A8X6V7C9</accession>
<comment type="caution">
    <text evidence="1">The sequence shown here is derived from an EMBL/GenBank/DDBJ whole genome shotgun (WGS) entry which is preliminary data.</text>
</comment>
<dbReference type="EMBL" id="BMAU01021196">
    <property type="protein sequence ID" value="GFX97173.1"/>
    <property type="molecule type" value="Genomic_DNA"/>
</dbReference>
<evidence type="ECO:0000313" key="2">
    <source>
        <dbReference type="Proteomes" id="UP000887159"/>
    </source>
</evidence>
<evidence type="ECO:0000313" key="1">
    <source>
        <dbReference type="EMBL" id="GFX97173.1"/>
    </source>
</evidence>
<dbReference type="Proteomes" id="UP000887159">
    <property type="component" value="Unassembled WGS sequence"/>
</dbReference>
<keyword evidence="2" id="KW-1185">Reference proteome</keyword>
<proteinExistence type="predicted"/>
<name>A0A8X6V7C9_TRICX</name>
<protein>
    <submittedName>
        <fullName evidence="1">Uncharacterized protein</fullName>
    </submittedName>
</protein>